<dbReference type="PANTHER" id="PTHR10963">
    <property type="entry name" value="GLYCOSYL HYDROLASE-RELATED"/>
    <property type="match status" value="1"/>
</dbReference>
<dbReference type="CDD" id="cd02183">
    <property type="entry name" value="GH16_fungal_CRH1_transglycosylase"/>
    <property type="match status" value="1"/>
</dbReference>
<proteinExistence type="predicted"/>
<evidence type="ECO:0000256" key="1">
    <source>
        <dbReference type="SAM" id="MobiDB-lite"/>
    </source>
</evidence>
<dbReference type="GO" id="GO:0016757">
    <property type="term" value="F:glycosyltransferase activity"/>
    <property type="evidence" value="ECO:0007669"/>
    <property type="project" value="TreeGrafter"/>
</dbReference>
<dbReference type="InterPro" id="IPR013320">
    <property type="entry name" value="ConA-like_dom_sf"/>
</dbReference>
<dbReference type="PROSITE" id="PS51762">
    <property type="entry name" value="GH16_2"/>
    <property type="match status" value="1"/>
</dbReference>
<dbReference type="GeneID" id="28725497"/>
<evidence type="ECO:0000259" key="3">
    <source>
        <dbReference type="PROSITE" id="PS51762"/>
    </source>
</evidence>
<reference evidence="4 5" key="1">
    <citation type="submission" date="2016-01" db="EMBL/GenBank/DDBJ databases">
        <title>Genome sequence of the yeast Holleya sinecauda.</title>
        <authorList>
            <person name="Dietrich F.S."/>
        </authorList>
    </citation>
    <scope>NUCLEOTIDE SEQUENCE [LARGE SCALE GENOMIC DNA]</scope>
    <source>
        <strain evidence="4 5">ATCC 58844</strain>
    </source>
</reference>
<feature type="region of interest" description="Disordered" evidence="1">
    <location>
        <begin position="285"/>
        <end position="360"/>
    </location>
</feature>
<dbReference type="GO" id="GO:0004553">
    <property type="term" value="F:hydrolase activity, hydrolyzing O-glycosyl compounds"/>
    <property type="evidence" value="ECO:0007669"/>
    <property type="project" value="InterPro"/>
</dbReference>
<dbReference type="Gene3D" id="2.60.120.200">
    <property type="match status" value="1"/>
</dbReference>
<dbReference type="Pfam" id="PF00722">
    <property type="entry name" value="Glyco_hydro_16"/>
    <property type="match status" value="1"/>
</dbReference>
<dbReference type="InterPro" id="IPR050546">
    <property type="entry name" value="Glycosyl_Hydrlase_16"/>
</dbReference>
<dbReference type="InterPro" id="IPR000757">
    <property type="entry name" value="Beta-glucanase-like"/>
</dbReference>
<dbReference type="EMBL" id="CP014247">
    <property type="protein sequence ID" value="AMD22156.1"/>
    <property type="molecule type" value="Genomic_DNA"/>
</dbReference>
<feature type="signal peptide" evidence="2">
    <location>
        <begin position="1"/>
        <end position="19"/>
    </location>
</feature>
<dbReference type="Proteomes" id="UP000243052">
    <property type="component" value="Chromosome vii"/>
</dbReference>
<dbReference type="AlphaFoldDB" id="A0A109UY15"/>
<protein>
    <submittedName>
        <fullName evidence="4">HGL184Wp</fullName>
    </submittedName>
</protein>
<dbReference type="SUPFAM" id="SSF49899">
    <property type="entry name" value="Concanavalin A-like lectins/glucanases"/>
    <property type="match status" value="1"/>
</dbReference>
<dbReference type="PANTHER" id="PTHR10963:SF68">
    <property type="entry name" value="GLYCOSIDASE CRH1-RELATED"/>
    <property type="match status" value="1"/>
</dbReference>
<gene>
    <name evidence="4" type="ORF">AW171_hschr74178</name>
</gene>
<dbReference type="GO" id="GO:0005975">
    <property type="term" value="P:carbohydrate metabolic process"/>
    <property type="evidence" value="ECO:0007669"/>
    <property type="project" value="InterPro"/>
</dbReference>
<feature type="chain" id="PRO_5007141039" evidence="2">
    <location>
        <begin position="20"/>
        <end position="420"/>
    </location>
</feature>
<dbReference type="OrthoDB" id="4781at2759"/>
<evidence type="ECO:0000313" key="5">
    <source>
        <dbReference type="Proteomes" id="UP000243052"/>
    </source>
</evidence>
<name>A0A109UY15_9SACH</name>
<dbReference type="GO" id="GO:0031505">
    <property type="term" value="P:fungal-type cell wall organization"/>
    <property type="evidence" value="ECO:0007669"/>
    <property type="project" value="TreeGrafter"/>
</dbReference>
<accession>A0A109UY15</accession>
<organism evidence="4 5">
    <name type="scientific">Eremothecium sinecaudum</name>
    <dbReference type="NCBI Taxonomy" id="45286"/>
    <lineage>
        <taxon>Eukaryota</taxon>
        <taxon>Fungi</taxon>
        <taxon>Dikarya</taxon>
        <taxon>Ascomycota</taxon>
        <taxon>Saccharomycotina</taxon>
        <taxon>Saccharomycetes</taxon>
        <taxon>Saccharomycetales</taxon>
        <taxon>Saccharomycetaceae</taxon>
        <taxon>Eremothecium</taxon>
    </lineage>
</organism>
<evidence type="ECO:0000256" key="2">
    <source>
        <dbReference type="SAM" id="SignalP"/>
    </source>
</evidence>
<dbReference type="RefSeq" id="XP_017989152.1">
    <property type="nucleotide sequence ID" value="XM_018133685.1"/>
</dbReference>
<evidence type="ECO:0000313" key="4">
    <source>
        <dbReference type="EMBL" id="AMD22156.1"/>
    </source>
</evidence>
<dbReference type="GO" id="GO:0009277">
    <property type="term" value="C:fungal-type cell wall"/>
    <property type="evidence" value="ECO:0007669"/>
    <property type="project" value="TreeGrafter"/>
</dbReference>
<feature type="compositionally biased region" description="Basic residues" evidence="1">
    <location>
        <begin position="295"/>
        <end position="324"/>
    </location>
</feature>
<sequence length="420" mass="47231">MQYSVVLALVLWYLKRTAAVAVMCNPLKEEYCDPNPALGTTLWETFKTESPYFVNYTNTGLVEYNTDGVAFTMAKRFDNPAIMSDFYIMYGKVEVQMKAAEGRGIVSSFYLQSDTQDEIDIEWLGGERGQFQSNFFYKGDTTTYVRGQFHNVALPQHMFHTYTIDWRMESTTWYLDGKPVRTLLNNTEHGYPQTPMRVFMGIWAGGDPSNEPGTIQWAGGETNYAELPFTAYIKKVIVSDYSTGNTYSYSDKSGSWTSIESDGGELNDRLESAIAEFQESQLLHPEDSMIYSAPAKKKKKGKKKGKKNGKKKGKKKVKKARKNMRNPSLGPIDSPSNSTYPPNKAVKPKLPTTTNTNPRKSLIIDPQKSFDGPAVSLFEAQIQHTVLKADNKQAAKSRNDGSRKELAWTAMLFLGLLAMV</sequence>
<keyword evidence="5" id="KW-1185">Reference proteome</keyword>
<dbReference type="STRING" id="45286.A0A109UY15"/>
<feature type="domain" description="GH16" evidence="3">
    <location>
        <begin position="28"/>
        <end position="233"/>
    </location>
</feature>
<keyword evidence="2" id="KW-0732">Signal</keyword>